<keyword evidence="5" id="KW-0963">Cytoplasm</keyword>
<dbReference type="PANTHER" id="PTHR10695:SF46">
    <property type="entry name" value="BIFUNCTIONAL COENZYME A SYNTHASE-RELATED"/>
    <property type="match status" value="1"/>
</dbReference>
<dbReference type="Pfam" id="PF01121">
    <property type="entry name" value="CoaE"/>
    <property type="match status" value="1"/>
</dbReference>
<keyword evidence="5 7" id="KW-0418">Kinase</keyword>
<evidence type="ECO:0000256" key="3">
    <source>
        <dbReference type="ARBA" id="ARBA00022840"/>
    </source>
</evidence>
<dbReference type="InterPro" id="IPR001977">
    <property type="entry name" value="Depp_CoAkinase"/>
</dbReference>
<dbReference type="GO" id="GO:0004140">
    <property type="term" value="F:dephospho-CoA kinase activity"/>
    <property type="evidence" value="ECO:0007669"/>
    <property type="project" value="UniProtKB-UniRule"/>
</dbReference>
<protein>
    <recommendedName>
        <fullName evidence="5 6">Dephospho-CoA kinase</fullName>
        <ecNumber evidence="5 6">2.7.1.24</ecNumber>
    </recommendedName>
    <alternativeName>
        <fullName evidence="5">Dephosphocoenzyme A kinase</fullName>
    </alternativeName>
</protein>
<dbReference type="Gene3D" id="3.40.50.300">
    <property type="entry name" value="P-loop containing nucleotide triphosphate hydrolases"/>
    <property type="match status" value="1"/>
</dbReference>
<evidence type="ECO:0000256" key="5">
    <source>
        <dbReference type="HAMAP-Rule" id="MF_00376"/>
    </source>
</evidence>
<sequence>MNRERLLIAITGPQGSGKSEILKFLSQFGFEVYSADEISKKVFNENFQDICNIFKDYFNEEQKGDIQKLRRKIALIISKDKLMKKKLEEFMWPKIKNYFKDMLKKDKTIFVEIPLLFEANMEDDFDIIWIVDAPFDVRLNRLIKSRGYSEEEAKIRMSMQWPPSKPIDKCKVPIYYIDGSQDLEDVKKRVLDLLNSL</sequence>
<dbReference type="AlphaFoldDB" id="A0A2R4W1D0"/>
<evidence type="ECO:0000256" key="1">
    <source>
        <dbReference type="ARBA" id="ARBA00009018"/>
    </source>
</evidence>
<dbReference type="CDD" id="cd02022">
    <property type="entry name" value="DPCK"/>
    <property type="match status" value="1"/>
</dbReference>
<dbReference type="InterPro" id="IPR027417">
    <property type="entry name" value="P-loop_NTPase"/>
</dbReference>
<dbReference type="SUPFAM" id="SSF52540">
    <property type="entry name" value="P-loop containing nucleoside triphosphate hydrolases"/>
    <property type="match status" value="1"/>
</dbReference>
<evidence type="ECO:0000256" key="2">
    <source>
        <dbReference type="ARBA" id="ARBA00022741"/>
    </source>
</evidence>
<dbReference type="UniPathway" id="UPA00241">
    <property type="reaction ID" value="UER00356"/>
</dbReference>
<comment type="function">
    <text evidence="5">Catalyzes the phosphorylation of the 3'-hydroxyl group of dephosphocoenzyme A to form coenzyme A.</text>
</comment>
<dbReference type="GO" id="GO:0015937">
    <property type="term" value="P:coenzyme A biosynthetic process"/>
    <property type="evidence" value="ECO:0007669"/>
    <property type="project" value="UniProtKB-UniRule"/>
</dbReference>
<feature type="binding site" evidence="5">
    <location>
        <begin position="15"/>
        <end position="20"/>
    </location>
    <ligand>
        <name>ATP</name>
        <dbReference type="ChEBI" id="CHEBI:30616"/>
    </ligand>
</feature>
<organism evidence="7 8">
    <name type="scientific">Thermodesulfobium acidiphilum</name>
    <dbReference type="NCBI Taxonomy" id="1794699"/>
    <lineage>
        <taxon>Bacteria</taxon>
        <taxon>Pseudomonadati</taxon>
        <taxon>Thermodesulfobiota</taxon>
        <taxon>Thermodesulfobiia</taxon>
        <taxon>Thermodesulfobiales</taxon>
        <taxon>Thermodesulfobiaceae</taxon>
        <taxon>Thermodesulfobium</taxon>
    </lineage>
</organism>
<dbReference type="Proteomes" id="UP000244792">
    <property type="component" value="Chromosome"/>
</dbReference>
<dbReference type="GO" id="GO:0005524">
    <property type="term" value="F:ATP binding"/>
    <property type="evidence" value="ECO:0007669"/>
    <property type="project" value="UniProtKB-UniRule"/>
</dbReference>
<accession>A0A2R4W1D0</accession>
<evidence type="ECO:0000256" key="6">
    <source>
        <dbReference type="NCBIfam" id="TIGR00152"/>
    </source>
</evidence>
<keyword evidence="5" id="KW-0808">Transferase</keyword>
<evidence type="ECO:0000313" key="7">
    <source>
        <dbReference type="EMBL" id="AWB10599.1"/>
    </source>
</evidence>
<dbReference type="RefSeq" id="WP_108309389.1">
    <property type="nucleotide sequence ID" value="NZ_CP020921.1"/>
</dbReference>
<dbReference type="KEGG" id="taci:TDSAC_1257"/>
<comment type="subcellular location">
    <subcellularLocation>
        <location evidence="5">Cytoplasm</location>
    </subcellularLocation>
</comment>
<dbReference type="OrthoDB" id="9812943at2"/>
<comment type="similarity">
    <text evidence="1 5">Belongs to the CoaE family.</text>
</comment>
<keyword evidence="8" id="KW-1185">Reference proteome</keyword>
<evidence type="ECO:0000256" key="4">
    <source>
        <dbReference type="ARBA" id="ARBA00022993"/>
    </source>
</evidence>
<dbReference type="PROSITE" id="PS51219">
    <property type="entry name" value="DPCK"/>
    <property type="match status" value="1"/>
</dbReference>
<dbReference type="PANTHER" id="PTHR10695">
    <property type="entry name" value="DEPHOSPHO-COA KINASE-RELATED"/>
    <property type="match status" value="1"/>
</dbReference>
<dbReference type="GO" id="GO:0005737">
    <property type="term" value="C:cytoplasm"/>
    <property type="evidence" value="ECO:0007669"/>
    <property type="project" value="UniProtKB-SubCell"/>
</dbReference>
<dbReference type="EC" id="2.7.1.24" evidence="5 6"/>
<comment type="pathway">
    <text evidence="5">Cofactor biosynthesis; coenzyme A biosynthesis; CoA from (R)-pantothenate: step 5/5.</text>
</comment>
<gene>
    <name evidence="5" type="primary">coaE</name>
    <name evidence="7" type="ORF">TDSAC_1257</name>
</gene>
<reference evidence="7 8" key="1">
    <citation type="submission" date="2017-04" db="EMBL/GenBank/DDBJ databases">
        <title>Genomic insights into metabolism of Thermodesulfobium acidiphilum.</title>
        <authorList>
            <person name="Toshchakov S.V."/>
            <person name="Frolov E.N."/>
            <person name="Kublanov I.V."/>
            <person name="Samarov N.I."/>
            <person name="Novikov A."/>
            <person name="Lebedinsky A.V."/>
            <person name="Bonch-Osmolovskaya E.A."/>
            <person name="Chernyh N.A."/>
        </authorList>
    </citation>
    <scope>NUCLEOTIDE SEQUENCE [LARGE SCALE GENOMIC DNA]</scope>
    <source>
        <strain evidence="7 8">3127-1</strain>
    </source>
</reference>
<dbReference type="HAMAP" id="MF_00376">
    <property type="entry name" value="Dephospho_CoA_kinase"/>
    <property type="match status" value="1"/>
</dbReference>
<name>A0A2R4W1D0_THEAF</name>
<evidence type="ECO:0000313" key="8">
    <source>
        <dbReference type="Proteomes" id="UP000244792"/>
    </source>
</evidence>
<dbReference type="EMBL" id="CP020921">
    <property type="protein sequence ID" value="AWB10599.1"/>
    <property type="molecule type" value="Genomic_DNA"/>
</dbReference>
<dbReference type="NCBIfam" id="TIGR00152">
    <property type="entry name" value="dephospho-CoA kinase"/>
    <property type="match status" value="1"/>
</dbReference>
<comment type="catalytic activity">
    <reaction evidence="5">
        <text>3'-dephospho-CoA + ATP = ADP + CoA + H(+)</text>
        <dbReference type="Rhea" id="RHEA:18245"/>
        <dbReference type="ChEBI" id="CHEBI:15378"/>
        <dbReference type="ChEBI" id="CHEBI:30616"/>
        <dbReference type="ChEBI" id="CHEBI:57287"/>
        <dbReference type="ChEBI" id="CHEBI:57328"/>
        <dbReference type="ChEBI" id="CHEBI:456216"/>
        <dbReference type="EC" id="2.7.1.24"/>
    </reaction>
</comment>
<proteinExistence type="inferred from homology"/>
<keyword evidence="4 5" id="KW-0173">Coenzyme A biosynthesis</keyword>
<keyword evidence="3 5" id="KW-0067">ATP-binding</keyword>
<keyword evidence="2 5" id="KW-0547">Nucleotide-binding</keyword>